<dbReference type="InterPro" id="IPR000873">
    <property type="entry name" value="AMP-dep_synth/lig_dom"/>
</dbReference>
<dbReference type="InterPro" id="IPR020845">
    <property type="entry name" value="AMP-binding_CS"/>
</dbReference>
<dbReference type="RefSeq" id="WP_161348518.1">
    <property type="nucleotide sequence ID" value="NZ_BMGW01000016.1"/>
</dbReference>
<dbReference type="SUPFAM" id="SSF56801">
    <property type="entry name" value="Acetyl-CoA synthetase-like"/>
    <property type="match status" value="1"/>
</dbReference>
<reference evidence="2 3" key="1">
    <citation type="submission" date="2020-01" db="EMBL/GenBank/DDBJ databases">
        <title>Frigidibacter albus SP32T (=CGMCC 1.13995T).</title>
        <authorList>
            <person name="Liao X."/>
        </authorList>
    </citation>
    <scope>NUCLEOTIDE SEQUENCE [LARGE SCALE GENOMIC DNA]</scope>
    <source>
        <strain evidence="2 3">SP32</strain>
    </source>
</reference>
<organism evidence="2 3">
    <name type="scientific">Frigidibacter albus</name>
    <dbReference type="NCBI Taxonomy" id="1465486"/>
    <lineage>
        <taxon>Bacteria</taxon>
        <taxon>Pseudomonadati</taxon>
        <taxon>Pseudomonadota</taxon>
        <taxon>Alphaproteobacteria</taxon>
        <taxon>Rhodobacterales</taxon>
        <taxon>Paracoccaceae</taxon>
        <taxon>Frigidibacter</taxon>
    </lineage>
</organism>
<evidence type="ECO:0000259" key="1">
    <source>
        <dbReference type="Pfam" id="PF00501"/>
    </source>
</evidence>
<protein>
    <submittedName>
        <fullName evidence="2">AMP-binding protein</fullName>
    </submittedName>
</protein>
<evidence type="ECO:0000313" key="2">
    <source>
        <dbReference type="EMBL" id="MZQ91135.1"/>
    </source>
</evidence>
<feature type="domain" description="AMP-dependent synthetase/ligase" evidence="1">
    <location>
        <begin position="40"/>
        <end position="407"/>
    </location>
</feature>
<sequence>MENKALYAPVVAHNAATGEVLLTGPQPRRNPFDTVGDMLRASAGRAPDCSFLIMPHAPGAKTLSYRDALAGAEARARAMIAAGLGPERPLAILSGNSIEHALMALGAMLAGVPYAPLSVPYSQLSDRSRLHAILDCLTPGLVWVETEADFHAALTDARALGLATTTPERGANGGLGQDPADVPLPLVGPADMAKVLFTSGSTGAPKGVITTHRMICTNQEAMAERWPFLLDEPPTIVEWLPWNHCFGGNLVFACALRHAGTLVIDAGRPMPAQFDATIRNLLDHPPTVHFGVPLGFTELVARLEADEGLAAHYFSRLKRMFTAGAALPGPVWDSYLALADRHARPEFRAHVSWGSTETAPVVTLSPDENRLADNLGVPVPGCEVKLVPNDEKMELRLRGPMVTPGYWRRPDLTGQSFDEDGFYRIGDAGKLIHDGADVIGIRFDGRTAENFKLVSGTWVQVGTLRLVFVGATRPVVQDAVITGHDRDEIGALVFLSLEGARATVGLPEATLAELAQNTVIQDSISRAMAAMGGRGSTRIARALILSEPPSLERGELTDKGYLNQRAALRHRAEDVARLHAATPSPDVIIPGLTPLRELA</sequence>
<dbReference type="OrthoDB" id="9803968at2"/>
<proteinExistence type="predicted"/>
<dbReference type="PANTHER" id="PTHR24096:SF420">
    <property type="entry name" value="LONG-CHAIN-FATTY-ACID--COA LIGASE-RELATED"/>
    <property type="match status" value="1"/>
</dbReference>
<dbReference type="Gene3D" id="3.40.50.12780">
    <property type="entry name" value="N-terminal domain of ligase-like"/>
    <property type="match status" value="1"/>
</dbReference>
<dbReference type="GO" id="GO:0016405">
    <property type="term" value="F:CoA-ligase activity"/>
    <property type="evidence" value="ECO:0007669"/>
    <property type="project" value="TreeGrafter"/>
</dbReference>
<dbReference type="Pfam" id="PF00501">
    <property type="entry name" value="AMP-binding"/>
    <property type="match status" value="1"/>
</dbReference>
<dbReference type="AlphaFoldDB" id="A0A6L8VL83"/>
<accession>A0A6L8VL83</accession>
<dbReference type="EMBL" id="WWNR01000016">
    <property type="protein sequence ID" value="MZQ91135.1"/>
    <property type="molecule type" value="Genomic_DNA"/>
</dbReference>
<dbReference type="PANTHER" id="PTHR24096">
    <property type="entry name" value="LONG-CHAIN-FATTY-ACID--COA LIGASE"/>
    <property type="match status" value="1"/>
</dbReference>
<dbReference type="PROSITE" id="PS00455">
    <property type="entry name" value="AMP_BINDING"/>
    <property type="match status" value="1"/>
</dbReference>
<dbReference type="Pfam" id="PF23562">
    <property type="entry name" value="AMP-binding_C_3"/>
    <property type="match status" value="1"/>
</dbReference>
<dbReference type="InterPro" id="IPR042099">
    <property type="entry name" value="ANL_N_sf"/>
</dbReference>
<gene>
    <name evidence="2" type="ORF">GS660_18755</name>
</gene>
<evidence type="ECO:0000313" key="3">
    <source>
        <dbReference type="Proteomes" id="UP000477083"/>
    </source>
</evidence>
<name>A0A6L8VL83_9RHOB</name>
<keyword evidence="3" id="KW-1185">Reference proteome</keyword>
<dbReference type="Proteomes" id="UP000477083">
    <property type="component" value="Unassembled WGS sequence"/>
</dbReference>
<comment type="caution">
    <text evidence="2">The sequence shown here is derived from an EMBL/GenBank/DDBJ whole genome shotgun (WGS) entry which is preliminary data.</text>
</comment>